<keyword evidence="4" id="KW-0479">Metal-binding</keyword>
<dbReference type="Gene3D" id="1.10.630.10">
    <property type="entry name" value="Cytochrome P450"/>
    <property type="match status" value="1"/>
</dbReference>
<dbReference type="GO" id="GO:0005506">
    <property type="term" value="F:iron ion binding"/>
    <property type="evidence" value="ECO:0007669"/>
    <property type="project" value="InterPro"/>
</dbReference>
<dbReference type="AlphaFoldDB" id="A0A5M3Z6Q9"/>
<comment type="cofactor">
    <cofactor evidence="1">
        <name>heme</name>
        <dbReference type="ChEBI" id="CHEBI:30413"/>
    </cofactor>
</comment>
<dbReference type="Proteomes" id="UP000452235">
    <property type="component" value="Unassembled WGS sequence"/>
</dbReference>
<dbReference type="GO" id="GO:0020037">
    <property type="term" value="F:heme binding"/>
    <property type="evidence" value="ECO:0007669"/>
    <property type="project" value="InterPro"/>
</dbReference>
<dbReference type="GO" id="GO:0016705">
    <property type="term" value="F:oxidoreductase activity, acting on paired donors, with incorporation or reduction of molecular oxygen"/>
    <property type="evidence" value="ECO:0007669"/>
    <property type="project" value="InterPro"/>
</dbReference>
<comment type="similarity">
    <text evidence="2">Belongs to the cytochrome P450 family.</text>
</comment>
<dbReference type="SUPFAM" id="SSF48264">
    <property type="entry name" value="Cytochrome P450"/>
    <property type="match status" value="1"/>
</dbReference>
<keyword evidence="5" id="KW-0560">Oxidoreductase</keyword>
<comment type="caution">
    <text evidence="8">The sequence shown here is derived from an EMBL/GenBank/DDBJ whole genome shotgun (WGS) entry which is preliminary data.</text>
</comment>
<sequence length="203" mass="23008">MFSSIPYAAFRASLSVEKLVANEEILIIGGSETSASLLSGVTYLLLKNEDAYHKLVAEVCSNFESEDEVTLISVNRLAYMLVCLDEALRMYPPIANGFPGLPRKREPKSLVNLSQEIHIVSVHQWALYRRGEYFTNPDTYHPERFFEDPKFADDCRDALQTFTAALENDLGLAYSEMRLILAKTIFNFDMKLAKDAHDRSICI</sequence>
<evidence type="ECO:0000256" key="5">
    <source>
        <dbReference type="ARBA" id="ARBA00023002"/>
    </source>
</evidence>
<evidence type="ECO:0000256" key="1">
    <source>
        <dbReference type="ARBA" id="ARBA00001971"/>
    </source>
</evidence>
<dbReference type="PANTHER" id="PTHR24305">
    <property type="entry name" value="CYTOCHROME P450"/>
    <property type="match status" value="1"/>
</dbReference>
<proteinExistence type="inferred from homology"/>
<evidence type="ECO:0000313" key="9">
    <source>
        <dbReference type="Proteomes" id="UP000452235"/>
    </source>
</evidence>
<keyword evidence="9" id="KW-1185">Reference proteome</keyword>
<evidence type="ECO:0000313" key="8">
    <source>
        <dbReference type="EMBL" id="GFF18439.1"/>
    </source>
</evidence>
<organism evidence="8 9">
    <name type="scientific">Aspergillus terreus</name>
    <dbReference type="NCBI Taxonomy" id="33178"/>
    <lineage>
        <taxon>Eukaryota</taxon>
        <taxon>Fungi</taxon>
        <taxon>Dikarya</taxon>
        <taxon>Ascomycota</taxon>
        <taxon>Pezizomycotina</taxon>
        <taxon>Eurotiomycetes</taxon>
        <taxon>Eurotiomycetidae</taxon>
        <taxon>Eurotiales</taxon>
        <taxon>Aspergillaceae</taxon>
        <taxon>Aspergillus</taxon>
        <taxon>Aspergillus subgen. Circumdati</taxon>
    </lineage>
</organism>
<evidence type="ECO:0000256" key="2">
    <source>
        <dbReference type="ARBA" id="ARBA00010617"/>
    </source>
</evidence>
<accession>A0A5M3Z6Q9</accession>
<evidence type="ECO:0000256" key="6">
    <source>
        <dbReference type="ARBA" id="ARBA00023004"/>
    </source>
</evidence>
<dbReference type="Pfam" id="PF00067">
    <property type="entry name" value="p450"/>
    <property type="match status" value="1"/>
</dbReference>
<keyword evidence="7" id="KW-0503">Monooxygenase</keyword>
<dbReference type="OrthoDB" id="1470350at2759"/>
<evidence type="ECO:0000256" key="3">
    <source>
        <dbReference type="ARBA" id="ARBA00022617"/>
    </source>
</evidence>
<protein>
    <submittedName>
        <fullName evidence="8">Cytochrome P450</fullName>
    </submittedName>
</protein>
<evidence type="ECO:0000256" key="4">
    <source>
        <dbReference type="ARBA" id="ARBA00022723"/>
    </source>
</evidence>
<dbReference type="InterPro" id="IPR001128">
    <property type="entry name" value="Cyt_P450"/>
</dbReference>
<dbReference type="InterPro" id="IPR050121">
    <property type="entry name" value="Cytochrome_P450_monoxygenase"/>
</dbReference>
<keyword evidence="3" id="KW-0349">Heme</keyword>
<keyword evidence="6" id="KW-0408">Iron</keyword>
<dbReference type="PANTHER" id="PTHR24305:SF230">
    <property type="entry name" value="P450, PUTATIVE (EUROFUNG)-RELATED"/>
    <property type="match status" value="1"/>
</dbReference>
<dbReference type="InterPro" id="IPR036396">
    <property type="entry name" value="Cyt_P450_sf"/>
</dbReference>
<dbReference type="EMBL" id="BLJY01000008">
    <property type="protein sequence ID" value="GFF18439.1"/>
    <property type="molecule type" value="Genomic_DNA"/>
</dbReference>
<gene>
    <name evidence="8" type="ORF">ATEIFO6365_0008038300</name>
</gene>
<name>A0A5M3Z6Q9_ASPTE</name>
<evidence type="ECO:0000256" key="7">
    <source>
        <dbReference type="ARBA" id="ARBA00023033"/>
    </source>
</evidence>
<dbReference type="GO" id="GO:0004497">
    <property type="term" value="F:monooxygenase activity"/>
    <property type="evidence" value="ECO:0007669"/>
    <property type="project" value="UniProtKB-KW"/>
</dbReference>
<reference evidence="8 9" key="1">
    <citation type="submission" date="2020-01" db="EMBL/GenBank/DDBJ databases">
        <title>Aspergillus terreus IFO 6365 whole genome shotgun sequence.</title>
        <authorList>
            <person name="Kanamasa S."/>
            <person name="Takahashi H."/>
        </authorList>
    </citation>
    <scope>NUCLEOTIDE SEQUENCE [LARGE SCALE GENOMIC DNA]</scope>
    <source>
        <strain evidence="8 9">IFO 6365</strain>
    </source>
</reference>